<dbReference type="AlphaFoldDB" id="A0A382EY99"/>
<name>A0A382EY99_9ZZZZ</name>
<reference evidence="1" key="1">
    <citation type="submission" date="2018-05" db="EMBL/GenBank/DDBJ databases">
        <authorList>
            <person name="Lanie J.A."/>
            <person name="Ng W.-L."/>
            <person name="Kazmierczak K.M."/>
            <person name="Andrzejewski T.M."/>
            <person name="Davidsen T.M."/>
            <person name="Wayne K.J."/>
            <person name="Tettelin H."/>
            <person name="Glass J.I."/>
            <person name="Rusch D."/>
            <person name="Podicherti R."/>
            <person name="Tsui H.-C.T."/>
            <person name="Winkler M.E."/>
        </authorList>
    </citation>
    <scope>NUCLEOTIDE SEQUENCE</scope>
</reference>
<accession>A0A382EY99</accession>
<gene>
    <name evidence="1" type="ORF">METZ01_LOCUS208243</name>
</gene>
<dbReference type="EMBL" id="UINC01046855">
    <property type="protein sequence ID" value="SVB55389.1"/>
    <property type="molecule type" value="Genomic_DNA"/>
</dbReference>
<organism evidence="1">
    <name type="scientific">marine metagenome</name>
    <dbReference type="NCBI Taxonomy" id="408172"/>
    <lineage>
        <taxon>unclassified sequences</taxon>
        <taxon>metagenomes</taxon>
        <taxon>ecological metagenomes</taxon>
    </lineage>
</organism>
<sequence length="50" mass="5676">MDGLLENWLDEMIGDCDAMVEVPRISLRAALYAEIANYRAAAWIQSPHRV</sequence>
<proteinExistence type="predicted"/>
<evidence type="ECO:0000313" key="1">
    <source>
        <dbReference type="EMBL" id="SVB55389.1"/>
    </source>
</evidence>
<protein>
    <submittedName>
        <fullName evidence="1">Uncharacterized protein</fullName>
    </submittedName>
</protein>